<dbReference type="CDD" id="cd06267">
    <property type="entry name" value="PBP1_LacI_sugar_binding-like"/>
    <property type="match status" value="1"/>
</dbReference>
<dbReference type="InterPro" id="IPR000843">
    <property type="entry name" value="HTH_LacI"/>
</dbReference>
<keyword evidence="2" id="KW-0805">Transcription regulation</keyword>
<keyword evidence="1" id="KW-0678">Repressor</keyword>
<dbReference type="SUPFAM" id="SSF53822">
    <property type="entry name" value="Periplasmic binding protein-like I"/>
    <property type="match status" value="1"/>
</dbReference>
<dbReference type="CDD" id="cd01392">
    <property type="entry name" value="HTH_LacI"/>
    <property type="match status" value="1"/>
</dbReference>
<evidence type="ECO:0000259" key="5">
    <source>
        <dbReference type="PROSITE" id="PS50932"/>
    </source>
</evidence>
<dbReference type="InterPro" id="IPR001761">
    <property type="entry name" value="Peripla_BP/Lac1_sug-bd_dom"/>
</dbReference>
<feature type="domain" description="HTH lacI-type" evidence="5">
    <location>
        <begin position="17"/>
        <end position="66"/>
    </location>
</feature>
<evidence type="ECO:0000256" key="3">
    <source>
        <dbReference type="ARBA" id="ARBA00023125"/>
    </source>
</evidence>
<reference evidence="6 7" key="1">
    <citation type="submission" date="2022-03" db="EMBL/GenBank/DDBJ databases">
        <title>Ignatzschineria rhizosphaerae HR5S32.</title>
        <authorList>
            <person name="Sun J.Q."/>
            <person name="Feng J.Y."/>
        </authorList>
    </citation>
    <scope>NUCLEOTIDE SEQUENCE [LARGE SCALE GENOMIC DNA]</scope>
    <source>
        <strain evidence="6 7">HR5S32</strain>
    </source>
</reference>
<sequence>MKKNKKILEGRASSINVAKLAKVSQATVSRVLNHPDKVGEETRNRVLKAIEELKYVPNQNARDLVSGSSKVITLISGPLENPFFVDSTASIVHFATEKGYKVNIYIVDDSDIEETYRQALSNRPDGLIMSCIFYDDPIIEHLERLDIPFVTFNRRHRQKLNYVEFDNYSAAKQACHFLYEKQYDSIFWVGGMLDVSTFKYRFKGFKDTYEEIYQSTLNPLDFMNKKVIDYNMLRENIWYWYQKNPGKKAILAATDSIAINLLSLTKEMGLSCPDEVGIIGIDNVELSKHPYINLTTVGGAQNLGLIAIQELIYTIEHQSNTNIAYTISTQIFDRGTIK</sequence>
<evidence type="ECO:0000256" key="4">
    <source>
        <dbReference type="ARBA" id="ARBA00023163"/>
    </source>
</evidence>
<evidence type="ECO:0000256" key="1">
    <source>
        <dbReference type="ARBA" id="ARBA00022491"/>
    </source>
</evidence>
<accession>A0ABY3X202</accession>
<evidence type="ECO:0000256" key="2">
    <source>
        <dbReference type="ARBA" id="ARBA00023015"/>
    </source>
</evidence>
<gene>
    <name evidence="6" type="ORF">MMG00_03410</name>
</gene>
<evidence type="ECO:0000313" key="7">
    <source>
        <dbReference type="Proteomes" id="UP000829542"/>
    </source>
</evidence>
<dbReference type="PROSITE" id="PS50932">
    <property type="entry name" value="HTH_LACI_2"/>
    <property type="match status" value="1"/>
</dbReference>
<dbReference type="InterPro" id="IPR028082">
    <property type="entry name" value="Peripla_BP_I"/>
</dbReference>
<organism evidence="6 7">
    <name type="scientific">Ignatzschineria rhizosphaerae</name>
    <dbReference type="NCBI Taxonomy" id="2923279"/>
    <lineage>
        <taxon>Bacteria</taxon>
        <taxon>Pseudomonadati</taxon>
        <taxon>Pseudomonadota</taxon>
        <taxon>Gammaproteobacteria</taxon>
        <taxon>Cardiobacteriales</taxon>
        <taxon>Ignatzschineriaceae</taxon>
        <taxon>Ignatzschineria</taxon>
    </lineage>
</organism>
<protein>
    <submittedName>
        <fullName evidence="6">LacI family transcriptional regulator</fullName>
    </submittedName>
</protein>
<dbReference type="PANTHER" id="PTHR30146">
    <property type="entry name" value="LACI-RELATED TRANSCRIPTIONAL REPRESSOR"/>
    <property type="match status" value="1"/>
</dbReference>
<dbReference type="Proteomes" id="UP000829542">
    <property type="component" value="Chromosome"/>
</dbReference>
<dbReference type="RefSeq" id="WP_242151419.1">
    <property type="nucleotide sequence ID" value="NZ_CP093379.1"/>
</dbReference>
<keyword evidence="7" id="KW-1185">Reference proteome</keyword>
<dbReference type="Pfam" id="PF00356">
    <property type="entry name" value="LacI"/>
    <property type="match status" value="1"/>
</dbReference>
<evidence type="ECO:0000313" key="6">
    <source>
        <dbReference type="EMBL" id="UNM96913.1"/>
    </source>
</evidence>
<dbReference type="Pfam" id="PF00532">
    <property type="entry name" value="Peripla_BP_1"/>
    <property type="match status" value="1"/>
</dbReference>
<keyword evidence="4" id="KW-0804">Transcription</keyword>
<dbReference type="Gene3D" id="1.10.260.40">
    <property type="entry name" value="lambda repressor-like DNA-binding domains"/>
    <property type="match status" value="1"/>
</dbReference>
<dbReference type="PANTHER" id="PTHR30146:SF95">
    <property type="entry name" value="RIBOSE OPERON REPRESSOR"/>
    <property type="match status" value="1"/>
</dbReference>
<dbReference type="SMART" id="SM00354">
    <property type="entry name" value="HTH_LACI"/>
    <property type="match status" value="1"/>
</dbReference>
<dbReference type="EMBL" id="CP093379">
    <property type="protein sequence ID" value="UNM96913.1"/>
    <property type="molecule type" value="Genomic_DNA"/>
</dbReference>
<dbReference type="SUPFAM" id="SSF47413">
    <property type="entry name" value="lambda repressor-like DNA-binding domains"/>
    <property type="match status" value="1"/>
</dbReference>
<dbReference type="Gene3D" id="3.40.50.2300">
    <property type="match status" value="2"/>
</dbReference>
<dbReference type="InterPro" id="IPR010982">
    <property type="entry name" value="Lambda_DNA-bd_dom_sf"/>
</dbReference>
<keyword evidence="3" id="KW-0238">DNA-binding</keyword>
<proteinExistence type="predicted"/>
<name>A0ABY3X202_9GAMM</name>